<accession>A0A382W075</accession>
<reference evidence="1" key="1">
    <citation type="submission" date="2018-05" db="EMBL/GenBank/DDBJ databases">
        <authorList>
            <person name="Lanie J.A."/>
            <person name="Ng W.-L."/>
            <person name="Kazmierczak K.M."/>
            <person name="Andrzejewski T.M."/>
            <person name="Davidsen T.M."/>
            <person name="Wayne K.J."/>
            <person name="Tettelin H."/>
            <person name="Glass J.I."/>
            <person name="Rusch D."/>
            <person name="Podicherti R."/>
            <person name="Tsui H.-C.T."/>
            <person name="Winkler M.E."/>
        </authorList>
    </citation>
    <scope>NUCLEOTIDE SEQUENCE</scope>
</reference>
<name>A0A382W075_9ZZZZ</name>
<organism evidence="1">
    <name type="scientific">marine metagenome</name>
    <dbReference type="NCBI Taxonomy" id="408172"/>
    <lineage>
        <taxon>unclassified sequences</taxon>
        <taxon>metagenomes</taxon>
        <taxon>ecological metagenomes</taxon>
    </lineage>
</organism>
<protein>
    <submittedName>
        <fullName evidence="1">Uncharacterized protein</fullName>
    </submittedName>
</protein>
<sequence>EGQLFKDLPSLLRMQRKHTINAS</sequence>
<gene>
    <name evidence="1" type="ORF">METZ01_LOCUS404395</name>
</gene>
<proteinExistence type="predicted"/>
<dbReference type="EMBL" id="UINC01155596">
    <property type="protein sequence ID" value="SVD51541.1"/>
    <property type="molecule type" value="Genomic_DNA"/>
</dbReference>
<evidence type="ECO:0000313" key="1">
    <source>
        <dbReference type="EMBL" id="SVD51541.1"/>
    </source>
</evidence>
<dbReference type="AlphaFoldDB" id="A0A382W075"/>
<feature type="non-terminal residue" evidence="1">
    <location>
        <position position="1"/>
    </location>
</feature>